<reference evidence="1" key="1">
    <citation type="submission" date="2013-06" db="EMBL/GenBank/DDBJ databases">
        <authorList>
            <person name="Mazano-Marin A."/>
        </authorList>
    </citation>
    <scope>NUCLEOTIDE SEQUENCE</scope>
    <source>
        <strain evidence="1">SCt-VLC</strain>
    </source>
</reference>
<proteinExistence type="predicted"/>
<accession>A0A068RG67</accession>
<reference evidence="1" key="2">
    <citation type="journal article" date="2014" name="Genome Biol. Evol.">
        <title>Settling down: the genome of Serratia symbiotica from the aphid Cinara tujafilina zooms in on the process of accommodation to a cooperative intracellular life.</title>
        <authorList>
            <person name="Manzano-Marin A."/>
            <person name="Latorre A."/>
        </authorList>
    </citation>
    <scope>NUCLEOTIDE SEQUENCE</scope>
    <source>
        <strain evidence="1">SCt-VLC</strain>
    </source>
</reference>
<dbReference type="AlphaFoldDB" id="A0A068RG67"/>
<organism evidence="1">
    <name type="scientific">Serratia symbiotica SCt-VLC</name>
    <dbReference type="NCBI Taxonomy" id="1347341"/>
    <lineage>
        <taxon>Bacteria</taxon>
        <taxon>Pseudomonadati</taxon>
        <taxon>Pseudomonadota</taxon>
        <taxon>Gammaproteobacteria</taxon>
        <taxon>Enterobacterales</taxon>
        <taxon>Yersiniaceae</taxon>
        <taxon>Serratia</taxon>
        <taxon>Serratia symbiotica</taxon>
    </lineage>
</organism>
<sequence>MQISFTLQTAFKSALDRFISLVTELSMLMGIMRLILEAHLTGQRCSNPFQTDLSLSGRLDTSRSISAIARVALLNKSDSGRASL</sequence>
<protein>
    <submittedName>
        <fullName evidence="1">Uncharacterized protein</fullName>
    </submittedName>
</protein>
<dbReference type="EMBL" id="FR904247">
    <property type="protein sequence ID" value="CDG49279.1"/>
    <property type="molecule type" value="Genomic_DNA"/>
</dbReference>
<name>A0A068RG67_9GAMM</name>
<gene>
    <name evidence="1" type="ORF">SCTVLC_2657</name>
</gene>
<evidence type="ECO:0000313" key="1">
    <source>
        <dbReference type="EMBL" id="CDG49279.1"/>
    </source>
</evidence>